<gene>
    <name evidence="9" type="primary">LOC116453578</name>
</gene>
<evidence type="ECO:0000256" key="6">
    <source>
        <dbReference type="ARBA" id="ARBA00022840"/>
    </source>
</evidence>
<evidence type="ECO:0000313" key="10">
    <source>
        <dbReference type="Proteomes" id="UP000694553"/>
    </source>
</evidence>
<name>A0A8U7NM87_CORMO</name>
<dbReference type="InterPro" id="IPR003439">
    <property type="entry name" value="ABC_transporter-like_ATP-bd"/>
</dbReference>
<dbReference type="GO" id="GO:0005524">
    <property type="term" value="F:ATP binding"/>
    <property type="evidence" value="ECO:0007669"/>
    <property type="project" value="UniProtKB-KW"/>
</dbReference>
<keyword evidence="6" id="KW-0067">ATP-binding</keyword>
<comment type="subcellular location">
    <subcellularLocation>
        <location evidence="1">Membrane</location>
        <topology evidence="1">Multi-pass membrane protein</topology>
    </subcellularLocation>
</comment>
<keyword evidence="10" id="KW-1185">Reference proteome</keyword>
<comment type="similarity">
    <text evidence="2">Belongs to the ABC transporter superfamily. ABCA family.</text>
</comment>
<dbReference type="GO" id="GO:0016020">
    <property type="term" value="C:membrane"/>
    <property type="evidence" value="ECO:0007669"/>
    <property type="project" value="UniProtKB-SubCell"/>
</dbReference>
<dbReference type="InterPro" id="IPR003593">
    <property type="entry name" value="AAA+_ATPase"/>
</dbReference>
<dbReference type="PANTHER" id="PTHR19229">
    <property type="entry name" value="ATP-BINDING CASSETTE TRANSPORTER SUBFAMILY A ABCA"/>
    <property type="match status" value="1"/>
</dbReference>
<reference evidence="10" key="1">
    <citation type="submission" date="2019-10" db="EMBL/GenBank/DDBJ databases">
        <title>Corvus moneduloides (New Caledonian crow) genome, bCorMon1, primary haplotype.</title>
        <authorList>
            <person name="Rutz C."/>
            <person name="Fungtammasan C."/>
            <person name="Mountcastle J."/>
            <person name="Formenti G."/>
            <person name="Chow W."/>
            <person name="Howe K."/>
            <person name="Steele M.P."/>
            <person name="Fernandes J."/>
            <person name="Gilbert M.T.P."/>
            <person name="Fedrigo O."/>
            <person name="Jarvis E.D."/>
            <person name="Gemmell N."/>
        </authorList>
    </citation>
    <scope>NUCLEOTIDE SEQUENCE [LARGE SCALE GENOMIC DNA]</scope>
</reference>
<keyword evidence="7" id="KW-1133">Transmembrane helix</keyword>
<dbReference type="SMART" id="SM00382">
    <property type="entry name" value="AAA"/>
    <property type="match status" value="2"/>
</dbReference>
<sequence length="1093" mass="122849">KYCNSPKYWYKGFLSLQSSIDAAIIEMVANHSVWEEMKSIAGVRMKSQSILFSISLEYSYFMVVIVMCFFPFMYFLSRNVTREKKKLKVLMRTMGLQDIAFWKLLFLQIHLVFMLCSLLRTSKLVSSVGFLIIFIFGFLSLAVLIEDVPEPLKWFLGLMCPFAFNTGIAKVRASRMVSWLCLWLVTEHLFAFLAGKYGIPDPPLFCLKASYWKSRRGSTTDVPRSTANPEELLGDDVEPVPPEFRGKEAIRLHNIKKAYKKKDKKTEALRGLSLNIYEGQITALLGHSGAGKTTLLNVLSGLSFPSEGSATIYNYRLSEMGDREEIRGMIGICPQFNTQFEVLTVKENLKTFAEIKGIKSKEVEREVLLLDEPTAGLDPLSRHQVWSLLREQQAGRVILFSTQFMDEADILADRKAFISHGRLKCVGSSLFLKKKWGICYHLRYLLHESCGLENVTSLVKGHIPNATFSGHSQYELRYKLPLENVNKFPDLFSGLDSCSEQGIINYGVSMTTLEDVFLRLEGEATAIQEDEHIPGEEWAEAGPQCPDKARPGSLLLSDTRKASVQGLALWRQQVSAMAQVHFLKLKRKPGVLTLFSCSLKSYRFTVLCHLEAINCFPVLVNIISNALLRTLNSTQHIQIWSHPFFSLFSPRYWDYFMSIYFIYMLLLFPGFPPHFAMGYTQDCKTGARAQLRISGLFPSAYWCGQALVDIPLCWILLFSMFGLQFAMSNKISGSASTFFLLVRPILVPVGLQIWWVFRISPRKESSQQHPKELEEEDEDVRAEREAVRNAMVAPSQEEVPLSVVLLVLFDFVPGKTQTSKLHILIAGEVLGLLGPNGAGKSTAIKMITGETTLTAGQVLMKRGDGGGSQLQEQAPAFLGYCPQEDPLWPDLTPQQHLRVYAAVKGLCKEDTAAAVDRIVNALQLQDYLNKKVRKLPAGITRKLCVALSVLGNPAVLLLDEPSTGMDPNGQRRVWKTIRDALKTKESGAVLTTHYMEEAEAVCDRVAILVAGQLRCIGSIQYLKNKFGKGYLLEIKVKDPESSDVLHAEILKIFPGAARQERFPSLLVYKVPMKDALPLSQSFSKLEEGKSKTR</sequence>
<dbReference type="CDD" id="cd03263">
    <property type="entry name" value="ABC_subfamily_A"/>
    <property type="match status" value="1"/>
</dbReference>
<reference evidence="9" key="2">
    <citation type="submission" date="2025-08" db="UniProtKB">
        <authorList>
            <consortium name="Ensembl"/>
        </authorList>
    </citation>
    <scope>IDENTIFICATION</scope>
</reference>
<evidence type="ECO:0000256" key="1">
    <source>
        <dbReference type="ARBA" id="ARBA00004141"/>
    </source>
</evidence>
<dbReference type="GO" id="GO:0005319">
    <property type="term" value="F:lipid transporter activity"/>
    <property type="evidence" value="ECO:0007669"/>
    <property type="project" value="TreeGrafter"/>
</dbReference>
<keyword evidence="3" id="KW-0813">Transport</keyword>
<keyword evidence="5" id="KW-0547">Nucleotide-binding</keyword>
<dbReference type="PANTHER" id="PTHR19229:SF274">
    <property type="entry name" value="ABC-TYPE ORGANIC ANION TRANSPORTER ABCA8"/>
    <property type="match status" value="1"/>
</dbReference>
<dbReference type="Pfam" id="PF00005">
    <property type="entry name" value="ABC_tran"/>
    <property type="match status" value="2"/>
</dbReference>
<dbReference type="GO" id="GO:0140359">
    <property type="term" value="F:ABC-type transporter activity"/>
    <property type="evidence" value="ECO:0007669"/>
    <property type="project" value="InterPro"/>
</dbReference>
<dbReference type="InterPro" id="IPR027417">
    <property type="entry name" value="P-loop_NTPase"/>
</dbReference>
<evidence type="ECO:0000256" key="7">
    <source>
        <dbReference type="ARBA" id="ARBA00022989"/>
    </source>
</evidence>
<dbReference type="InterPro" id="IPR026082">
    <property type="entry name" value="ABCA"/>
</dbReference>
<evidence type="ECO:0000256" key="2">
    <source>
        <dbReference type="ARBA" id="ARBA00008869"/>
    </source>
</evidence>
<accession>A0A8U7NM87</accession>
<organism evidence="9 10">
    <name type="scientific">Corvus moneduloides</name>
    <name type="common">New Caledonian crow</name>
    <dbReference type="NCBI Taxonomy" id="1196302"/>
    <lineage>
        <taxon>Eukaryota</taxon>
        <taxon>Metazoa</taxon>
        <taxon>Chordata</taxon>
        <taxon>Craniata</taxon>
        <taxon>Vertebrata</taxon>
        <taxon>Euteleostomi</taxon>
        <taxon>Archelosauria</taxon>
        <taxon>Archosauria</taxon>
        <taxon>Dinosauria</taxon>
        <taxon>Saurischia</taxon>
        <taxon>Theropoda</taxon>
        <taxon>Coelurosauria</taxon>
        <taxon>Aves</taxon>
        <taxon>Neognathae</taxon>
        <taxon>Neoaves</taxon>
        <taxon>Telluraves</taxon>
        <taxon>Australaves</taxon>
        <taxon>Passeriformes</taxon>
        <taxon>Corvoidea</taxon>
        <taxon>Corvidae</taxon>
        <taxon>Corvus</taxon>
    </lineage>
</organism>
<dbReference type="GO" id="GO:0016887">
    <property type="term" value="F:ATP hydrolysis activity"/>
    <property type="evidence" value="ECO:0007669"/>
    <property type="project" value="InterPro"/>
</dbReference>
<keyword evidence="8" id="KW-0472">Membrane</keyword>
<dbReference type="SUPFAM" id="SSF52540">
    <property type="entry name" value="P-loop containing nucleoside triphosphate hydrolases"/>
    <property type="match status" value="2"/>
</dbReference>
<proteinExistence type="inferred from homology"/>
<dbReference type="AlphaFoldDB" id="A0A8U7NM87"/>
<dbReference type="PROSITE" id="PS50893">
    <property type="entry name" value="ABC_TRANSPORTER_2"/>
    <property type="match status" value="2"/>
</dbReference>
<evidence type="ECO:0000256" key="5">
    <source>
        <dbReference type="ARBA" id="ARBA00022741"/>
    </source>
</evidence>
<dbReference type="Ensembl" id="ENSCMUT00000037278.1">
    <property type="protein sequence ID" value="ENSCMUP00000028238.1"/>
    <property type="gene ID" value="ENSCMUG00000015431.2"/>
</dbReference>
<evidence type="ECO:0000256" key="8">
    <source>
        <dbReference type="ARBA" id="ARBA00023136"/>
    </source>
</evidence>
<dbReference type="Proteomes" id="UP000694553">
    <property type="component" value="Unassembled WGS sequence"/>
</dbReference>
<evidence type="ECO:0000313" key="9">
    <source>
        <dbReference type="Ensembl" id="ENSCMUP00000028238.1"/>
    </source>
</evidence>
<evidence type="ECO:0000256" key="4">
    <source>
        <dbReference type="ARBA" id="ARBA00022692"/>
    </source>
</evidence>
<dbReference type="Gene3D" id="3.40.50.300">
    <property type="entry name" value="P-loop containing nucleotide triphosphate hydrolases"/>
    <property type="match status" value="3"/>
</dbReference>
<protein>
    <submittedName>
        <fullName evidence="9">Uncharacterized protein</fullName>
    </submittedName>
</protein>
<dbReference type="FunFam" id="3.40.50.300:FF:000335">
    <property type="entry name" value="ATP binding cassette subfamily A member 5"/>
    <property type="match status" value="1"/>
</dbReference>
<keyword evidence="4" id="KW-0812">Transmembrane</keyword>
<reference evidence="9" key="3">
    <citation type="submission" date="2025-09" db="UniProtKB">
        <authorList>
            <consortium name="Ensembl"/>
        </authorList>
    </citation>
    <scope>IDENTIFICATION</scope>
</reference>
<evidence type="ECO:0000256" key="3">
    <source>
        <dbReference type="ARBA" id="ARBA00022448"/>
    </source>
</evidence>